<dbReference type="OrthoDB" id="4062651at2759"/>
<dbReference type="InterPro" id="IPR011009">
    <property type="entry name" value="Kinase-like_dom_sf"/>
</dbReference>
<dbReference type="InterPro" id="IPR021820">
    <property type="entry name" value="S-locus_recpt_kinase_C"/>
</dbReference>
<dbReference type="EMBL" id="JABCRI010000003">
    <property type="protein sequence ID" value="KAF8409415.1"/>
    <property type="molecule type" value="Genomic_DNA"/>
</dbReference>
<dbReference type="AlphaFoldDB" id="A0A834ZL48"/>
<accession>A0A834ZL48</accession>
<name>A0A834ZL48_TETSI</name>
<protein>
    <submittedName>
        <fullName evidence="8">Uncharacterized protein</fullName>
    </submittedName>
</protein>
<evidence type="ECO:0000259" key="6">
    <source>
        <dbReference type="Pfam" id="PF07714"/>
    </source>
</evidence>
<evidence type="ECO:0000256" key="5">
    <source>
        <dbReference type="ARBA" id="ARBA00022840"/>
    </source>
</evidence>
<keyword evidence="1" id="KW-0723">Serine/threonine-protein kinase</keyword>
<evidence type="ECO:0000259" key="7">
    <source>
        <dbReference type="Pfam" id="PF11883"/>
    </source>
</evidence>
<gene>
    <name evidence="8" type="ORF">HHK36_005491</name>
</gene>
<keyword evidence="5" id="KW-0067">ATP-binding</keyword>
<dbReference type="Proteomes" id="UP000655225">
    <property type="component" value="Unassembled WGS sequence"/>
</dbReference>
<dbReference type="InterPro" id="IPR001245">
    <property type="entry name" value="Ser-Thr/Tyr_kinase_cat_dom"/>
</dbReference>
<evidence type="ECO:0000256" key="4">
    <source>
        <dbReference type="ARBA" id="ARBA00022777"/>
    </source>
</evidence>
<dbReference type="Pfam" id="PF07714">
    <property type="entry name" value="PK_Tyr_Ser-Thr"/>
    <property type="match status" value="1"/>
</dbReference>
<feature type="domain" description="Serine-threonine/tyrosine-protein kinase catalytic" evidence="6">
    <location>
        <begin position="21"/>
        <end position="121"/>
    </location>
</feature>
<evidence type="ECO:0000256" key="3">
    <source>
        <dbReference type="ARBA" id="ARBA00022741"/>
    </source>
</evidence>
<dbReference type="Pfam" id="PF11883">
    <property type="entry name" value="DUF3403"/>
    <property type="match status" value="1"/>
</dbReference>
<keyword evidence="2" id="KW-0808">Transferase</keyword>
<organism evidence="8 9">
    <name type="scientific">Tetracentron sinense</name>
    <name type="common">Spur-leaf</name>
    <dbReference type="NCBI Taxonomy" id="13715"/>
    <lineage>
        <taxon>Eukaryota</taxon>
        <taxon>Viridiplantae</taxon>
        <taxon>Streptophyta</taxon>
        <taxon>Embryophyta</taxon>
        <taxon>Tracheophyta</taxon>
        <taxon>Spermatophyta</taxon>
        <taxon>Magnoliopsida</taxon>
        <taxon>Trochodendrales</taxon>
        <taxon>Trochodendraceae</taxon>
        <taxon>Tetracentron</taxon>
    </lineage>
</organism>
<dbReference type="PANTHER" id="PTHR27002">
    <property type="entry name" value="RECEPTOR-LIKE SERINE/THREONINE-PROTEIN KINASE SD1-8"/>
    <property type="match status" value="1"/>
</dbReference>
<reference evidence="8 9" key="1">
    <citation type="submission" date="2020-04" db="EMBL/GenBank/DDBJ databases">
        <title>Plant Genome Project.</title>
        <authorList>
            <person name="Zhang R.-G."/>
        </authorList>
    </citation>
    <scope>NUCLEOTIDE SEQUENCE [LARGE SCALE GENOMIC DNA]</scope>
    <source>
        <strain evidence="8">YNK0</strain>
        <tissue evidence="8">Leaf</tissue>
    </source>
</reference>
<sequence length="171" mass="19020">MFMHPSHHLNYYSWLVACSGYMSPEYAMDGLFSVKSDVFSFGVLVLEIISGKKNKGFYCSDNQVNLLGHVWRLWREGSAVTLLDSSMADSCPTFEVLRCIQVGLLCVQERAEDRPTISSVILMLSSENAILPQPKKPGFCLGTIPIETESSSSKQESNSLNQVTVTMLEAR</sequence>
<dbReference type="OMA" id="WELWRTE"/>
<evidence type="ECO:0000313" key="8">
    <source>
        <dbReference type="EMBL" id="KAF8409415.1"/>
    </source>
</evidence>
<dbReference type="GO" id="GO:0005524">
    <property type="term" value="F:ATP binding"/>
    <property type="evidence" value="ECO:0007669"/>
    <property type="project" value="UniProtKB-KW"/>
</dbReference>
<feature type="domain" description="S-locus receptor kinase C-terminal" evidence="7">
    <location>
        <begin position="126"/>
        <end position="171"/>
    </location>
</feature>
<proteinExistence type="predicted"/>
<dbReference type="Gene3D" id="1.10.510.10">
    <property type="entry name" value="Transferase(Phosphotransferase) domain 1"/>
    <property type="match status" value="1"/>
</dbReference>
<evidence type="ECO:0000313" key="9">
    <source>
        <dbReference type="Proteomes" id="UP000655225"/>
    </source>
</evidence>
<evidence type="ECO:0000256" key="1">
    <source>
        <dbReference type="ARBA" id="ARBA00022527"/>
    </source>
</evidence>
<keyword evidence="4" id="KW-0418">Kinase</keyword>
<dbReference type="GO" id="GO:0005886">
    <property type="term" value="C:plasma membrane"/>
    <property type="evidence" value="ECO:0007669"/>
    <property type="project" value="TreeGrafter"/>
</dbReference>
<keyword evidence="9" id="KW-1185">Reference proteome</keyword>
<dbReference type="GO" id="GO:0004674">
    <property type="term" value="F:protein serine/threonine kinase activity"/>
    <property type="evidence" value="ECO:0007669"/>
    <property type="project" value="UniProtKB-KW"/>
</dbReference>
<comment type="caution">
    <text evidence="8">The sequence shown here is derived from an EMBL/GenBank/DDBJ whole genome shotgun (WGS) entry which is preliminary data.</text>
</comment>
<keyword evidence="3" id="KW-0547">Nucleotide-binding</keyword>
<dbReference type="PANTHER" id="PTHR27002:SF150">
    <property type="entry name" value="RECEPTOR-LIKE SERINE_THREONINE-PROTEIN KINASE SD1-8"/>
    <property type="match status" value="1"/>
</dbReference>
<dbReference type="FunFam" id="1.10.510.10:FF:001270">
    <property type="entry name" value="Uncharacterized protein"/>
    <property type="match status" value="1"/>
</dbReference>
<dbReference type="SUPFAM" id="SSF56112">
    <property type="entry name" value="Protein kinase-like (PK-like)"/>
    <property type="match status" value="1"/>
</dbReference>
<evidence type="ECO:0000256" key="2">
    <source>
        <dbReference type="ARBA" id="ARBA00022679"/>
    </source>
</evidence>